<evidence type="ECO:0000313" key="7">
    <source>
        <dbReference type="EMBL" id="PWA59918.1"/>
    </source>
</evidence>
<evidence type="ECO:0000313" key="8">
    <source>
        <dbReference type="Proteomes" id="UP000245207"/>
    </source>
</evidence>
<feature type="transmembrane region" description="Helical" evidence="5">
    <location>
        <begin position="81"/>
        <end position="97"/>
    </location>
</feature>
<proteinExistence type="predicted"/>
<keyword evidence="2 4" id="KW-0863">Zinc-finger</keyword>
<gene>
    <name evidence="7" type="ORF">CTI12_AA385270</name>
</gene>
<dbReference type="STRING" id="35608.A0A2U1MFA9"/>
<feature type="domain" description="GRF-type" evidence="6">
    <location>
        <begin position="4"/>
        <end position="45"/>
    </location>
</feature>
<reference evidence="7 8" key="1">
    <citation type="journal article" date="2018" name="Mol. Plant">
        <title>The genome of Artemisia annua provides insight into the evolution of Asteraceae family and artemisinin biosynthesis.</title>
        <authorList>
            <person name="Shen Q."/>
            <person name="Zhang L."/>
            <person name="Liao Z."/>
            <person name="Wang S."/>
            <person name="Yan T."/>
            <person name="Shi P."/>
            <person name="Liu M."/>
            <person name="Fu X."/>
            <person name="Pan Q."/>
            <person name="Wang Y."/>
            <person name="Lv Z."/>
            <person name="Lu X."/>
            <person name="Zhang F."/>
            <person name="Jiang W."/>
            <person name="Ma Y."/>
            <person name="Chen M."/>
            <person name="Hao X."/>
            <person name="Li L."/>
            <person name="Tang Y."/>
            <person name="Lv G."/>
            <person name="Zhou Y."/>
            <person name="Sun X."/>
            <person name="Brodelius P.E."/>
            <person name="Rose J.K.C."/>
            <person name="Tang K."/>
        </authorList>
    </citation>
    <scope>NUCLEOTIDE SEQUENCE [LARGE SCALE GENOMIC DNA]</scope>
    <source>
        <strain evidence="8">cv. Huhao1</strain>
        <tissue evidence="7">Leaf</tissue>
    </source>
</reference>
<dbReference type="EMBL" id="PKPP01005493">
    <property type="protein sequence ID" value="PWA59918.1"/>
    <property type="molecule type" value="Genomic_DNA"/>
</dbReference>
<dbReference type="Pfam" id="PF06839">
    <property type="entry name" value="Zn_ribbon_GRF"/>
    <property type="match status" value="1"/>
</dbReference>
<accession>A0A2U1MFA9</accession>
<evidence type="ECO:0000256" key="1">
    <source>
        <dbReference type="ARBA" id="ARBA00022723"/>
    </source>
</evidence>
<keyword evidence="5" id="KW-0472">Membrane</keyword>
<dbReference type="PROSITE" id="PS51999">
    <property type="entry name" value="ZF_GRF"/>
    <property type="match status" value="1"/>
</dbReference>
<sequence length="130" mass="14237">MVTCFCGTQTRVRTSWTNFNPGRRFHSCAEIFGTDCGFFDWLYPPMCARSVQIIPGLLRSRNQLQESLVEMAAGRQRLKMWLIYACLPLVAVFLGAFDADGCLCAFDADGCICAFNADGACLAVADCGAL</sequence>
<keyword evidence="5" id="KW-0812">Transmembrane</keyword>
<dbReference type="InterPro" id="IPR010666">
    <property type="entry name" value="Znf_GRF"/>
</dbReference>
<evidence type="ECO:0000259" key="6">
    <source>
        <dbReference type="PROSITE" id="PS51999"/>
    </source>
</evidence>
<dbReference type="Proteomes" id="UP000245207">
    <property type="component" value="Unassembled WGS sequence"/>
</dbReference>
<protein>
    <submittedName>
        <fullName evidence="7">Zinc finger, GRF-type</fullName>
    </submittedName>
</protein>
<keyword evidence="1" id="KW-0479">Metal-binding</keyword>
<dbReference type="OrthoDB" id="5418639at2759"/>
<evidence type="ECO:0000256" key="3">
    <source>
        <dbReference type="ARBA" id="ARBA00022833"/>
    </source>
</evidence>
<keyword evidence="8" id="KW-1185">Reference proteome</keyword>
<name>A0A2U1MFA9_ARTAN</name>
<comment type="caution">
    <text evidence="7">The sequence shown here is derived from an EMBL/GenBank/DDBJ whole genome shotgun (WGS) entry which is preliminary data.</text>
</comment>
<keyword evidence="3" id="KW-0862">Zinc</keyword>
<dbReference type="AlphaFoldDB" id="A0A2U1MFA9"/>
<dbReference type="GO" id="GO:0008270">
    <property type="term" value="F:zinc ion binding"/>
    <property type="evidence" value="ECO:0007669"/>
    <property type="project" value="UniProtKB-KW"/>
</dbReference>
<evidence type="ECO:0000256" key="5">
    <source>
        <dbReference type="SAM" id="Phobius"/>
    </source>
</evidence>
<evidence type="ECO:0000256" key="2">
    <source>
        <dbReference type="ARBA" id="ARBA00022771"/>
    </source>
</evidence>
<organism evidence="7 8">
    <name type="scientific">Artemisia annua</name>
    <name type="common">Sweet wormwood</name>
    <dbReference type="NCBI Taxonomy" id="35608"/>
    <lineage>
        <taxon>Eukaryota</taxon>
        <taxon>Viridiplantae</taxon>
        <taxon>Streptophyta</taxon>
        <taxon>Embryophyta</taxon>
        <taxon>Tracheophyta</taxon>
        <taxon>Spermatophyta</taxon>
        <taxon>Magnoliopsida</taxon>
        <taxon>eudicotyledons</taxon>
        <taxon>Gunneridae</taxon>
        <taxon>Pentapetalae</taxon>
        <taxon>asterids</taxon>
        <taxon>campanulids</taxon>
        <taxon>Asterales</taxon>
        <taxon>Asteraceae</taxon>
        <taxon>Asteroideae</taxon>
        <taxon>Anthemideae</taxon>
        <taxon>Artemisiinae</taxon>
        <taxon>Artemisia</taxon>
    </lineage>
</organism>
<evidence type="ECO:0000256" key="4">
    <source>
        <dbReference type="PROSITE-ProRule" id="PRU01343"/>
    </source>
</evidence>
<dbReference type="PANTHER" id="PTHR33248">
    <property type="entry name" value="ZINC ION-BINDING PROTEIN"/>
    <property type="match status" value="1"/>
</dbReference>
<keyword evidence="5" id="KW-1133">Transmembrane helix</keyword>